<dbReference type="PANTHER" id="PTHR44688:SF16">
    <property type="entry name" value="DNA-BINDING TRANSCRIPTIONAL ACTIVATOR DEVR_DOSR"/>
    <property type="match status" value="1"/>
</dbReference>
<dbReference type="Pfam" id="PF03472">
    <property type="entry name" value="Autoind_bind"/>
    <property type="match status" value="1"/>
</dbReference>
<protein>
    <submittedName>
        <fullName evidence="5">LuxR family transcriptional regulator</fullName>
    </submittedName>
</protein>
<dbReference type="Gene3D" id="3.30.450.80">
    <property type="entry name" value="Transcription factor LuxR-like, autoinducer-binding domain"/>
    <property type="match status" value="1"/>
</dbReference>
<evidence type="ECO:0000313" key="6">
    <source>
        <dbReference type="Proteomes" id="UP000266305"/>
    </source>
</evidence>
<proteinExistence type="predicted"/>
<sequence>MSLLAVTANAVGSISRAESRNELSQALKDAVVGLGFQTYSLAYQRPHALEAVTAPHLTTWPCEQDGASDPASARIRDPLLDYAVTGIKPLIWRSGSWKSLRKDRYFPCLHSFEARAGLIVPLPDRRGRVGAITMLSAQREDYPEGIAEAGRIVALAVLVRAGSLLPAAAAVPPALAGLAKLSPRQIEILDWIAHGKSNSEIALILGLSRRNVTYHVSEILKKLDVTSRTQAVGIYTGR</sequence>
<dbReference type="EMBL" id="QWGP01000009">
    <property type="protein sequence ID" value="RHZ95242.1"/>
    <property type="molecule type" value="Genomic_DNA"/>
</dbReference>
<dbReference type="SUPFAM" id="SSF75516">
    <property type="entry name" value="Pheromone-binding domain of LuxR-like quorum-sensing transcription factors"/>
    <property type="match status" value="1"/>
</dbReference>
<name>A0AAX1UL83_CERSP</name>
<evidence type="ECO:0000256" key="2">
    <source>
        <dbReference type="ARBA" id="ARBA00023125"/>
    </source>
</evidence>
<dbReference type="Proteomes" id="UP000266305">
    <property type="component" value="Unassembled WGS sequence"/>
</dbReference>
<dbReference type="AlphaFoldDB" id="A0AAX1UL83"/>
<dbReference type="InterPro" id="IPR005143">
    <property type="entry name" value="TF_LuxR_autoind-bd_dom"/>
</dbReference>
<accession>A0AAX1UL83</accession>
<keyword evidence="2" id="KW-0238">DNA-binding</keyword>
<dbReference type="InterPro" id="IPR000792">
    <property type="entry name" value="Tscrpt_reg_LuxR_C"/>
</dbReference>
<keyword evidence="3" id="KW-0804">Transcription</keyword>
<dbReference type="Gene3D" id="1.10.10.10">
    <property type="entry name" value="Winged helix-like DNA-binding domain superfamily/Winged helix DNA-binding domain"/>
    <property type="match status" value="1"/>
</dbReference>
<dbReference type="PANTHER" id="PTHR44688">
    <property type="entry name" value="DNA-BINDING TRANSCRIPTIONAL ACTIVATOR DEVR_DOSR"/>
    <property type="match status" value="1"/>
</dbReference>
<dbReference type="InterPro" id="IPR016032">
    <property type="entry name" value="Sig_transdc_resp-reg_C-effctor"/>
</dbReference>
<dbReference type="PRINTS" id="PR00038">
    <property type="entry name" value="HTHLUXR"/>
</dbReference>
<gene>
    <name evidence="5" type="ORF">D1114_10560</name>
</gene>
<dbReference type="InterPro" id="IPR036388">
    <property type="entry name" value="WH-like_DNA-bd_sf"/>
</dbReference>
<evidence type="ECO:0000259" key="4">
    <source>
        <dbReference type="PROSITE" id="PS50043"/>
    </source>
</evidence>
<dbReference type="SUPFAM" id="SSF46894">
    <property type="entry name" value="C-terminal effector domain of the bipartite response regulators"/>
    <property type="match status" value="1"/>
</dbReference>
<dbReference type="CDD" id="cd06170">
    <property type="entry name" value="LuxR_C_like"/>
    <property type="match status" value="1"/>
</dbReference>
<reference evidence="5 6" key="1">
    <citation type="submission" date="2018-08" db="EMBL/GenBank/DDBJ databases">
        <title>Draft genome sequence of Rhodobacter sphaeroides FY.</title>
        <authorList>
            <person name="Rayyan A."/>
            <person name="Meyer T.E."/>
            <person name="Kyndt J.A."/>
        </authorList>
    </citation>
    <scope>NUCLEOTIDE SEQUENCE [LARGE SCALE GENOMIC DNA]</scope>
    <source>
        <strain evidence="5 6">FY</strain>
    </source>
</reference>
<dbReference type="RefSeq" id="WP_119000135.1">
    <property type="nucleotide sequence ID" value="NZ_QWGP01000009.1"/>
</dbReference>
<dbReference type="GO" id="GO:0006355">
    <property type="term" value="P:regulation of DNA-templated transcription"/>
    <property type="evidence" value="ECO:0007669"/>
    <property type="project" value="InterPro"/>
</dbReference>
<dbReference type="Pfam" id="PF00196">
    <property type="entry name" value="GerE"/>
    <property type="match status" value="1"/>
</dbReference>
<evidence type="ECO:0000256" key="1">
    <source>
        <dbReference type="ARBA" id="ARBA00023015"/>
    </source>
</evidence>
<comment type="caution">
    <text evidence="5">The sequence shown here is derived from an EMBL/GenBank/DDBJ whole genome shotgun (WGS) entry which is preliminary data.</text>
</comment>
<evidence type="ECO:0000313" key="5">
    <source>
        <dbReference type="EMBL" id="RHZ95242.1"/>
    </source>
</evidence>
<dbReference type="SMART" id="SM00421">
    <property type="entry name" value="HTH_LUXR"/>
    <property type="match status" value="1"/>
</dbReference>
<feature type="domain" description="HTH luxR-type" evidence="4">
    <location>
        <begin position="174"/>
        <end position="238"/>
    </location>
</feature>
<evidence type="ECO:0000256" key="3">
    <source>
        <dbReference type="ARBA" id="ARBA00023163"/>
    </source>
</evidence>
<dbReference type="PROSITE" id="PS50043">
    <property type="entry name" value="HTH_LUXR_2"/>
    <property type="match status" value="1"/>
</dbReference>
<dbReference type="InterPro" id="IPR036693">
    <property type="entry name" value="TF_LuxR_autoind-bd_dom_sf"/>
</dbReference>
<keyword evidence="1" id="KW-0805">Transcription regulation</keyword>
<organism evidence="5 6">
    <name type="scientific">Cereibacter sphaeroides</name>
    <name type="common">Rhodobacter sphaeroides</name>
    <dbReference type="NCBI Taxonomy" id="1063"/>
    <lineage>
        <taxon>Bacteria</taxon>
        <taxon>Pseudomonadati</taxon>
        <taxon>Pseudomonadota</taxon>
        <taxon>Alphaproteobacteria</taxon>
        <taxon>Rhodobacterales</taxon>
        <taxon>Paracoccaceae</taxon>
        <taxon>Cereibacter</taxon>
    </lineage>
</organism>
<dbReference type="GO" id="GO:0003677">
    <property type="term" value="F:DNA binding"/>
    <property type="evidence" value="ECO:0007669"/>
    <property type="project" value="UniProtKB-KW"/>
</dbReference>